<reference evidence="2 3" key="1">
    <citation type="journal article" date="2015" name="Fungal Genet. Biol.">
        <title>Evolution of novel wood decay mechanisms in Agaricales revealed by the genome sequences of Fistulina hepatica and Cylindrobasidium torrendii.</title>
        <authorList>
            <person name="Floudas D."/>
            <person name="Held B.W."/>
            <person name="Riley R."/>
            <person name="Nagy L.G."/>
            <person name="Koehler G."/>
            <person name="Ransdell A.S."/>
            <person name="Younus H."/>
            <person name="Chow J."/>
            <person name="Chiniquy J."/>
            <person name="Lipzen A."/>
            <person name="Tritt A."/>
            <person name="Sun H."/>
            <person name="Haridas S."/>
            <person name="LaButti K."/>
            <person name="Ohm R.A."/>
            <person name="Kues U."/>
            <person name="Blanchette R.A."/>
            <person name="Grigoriev I.V."/>
            <person name="Minto R.E."/>
            <person name="Hibbett D.S."/>
        </authorList>
    </citation>
    <scope>NUCLEOTIDE SEQUENCE [LARGE SCALE GENOMIC DNA]</scope>
    <source>
        <strain evidence="2 3">ATCC 64428</strain>
    </source>
</reference>
<dbReference type="AlphaFoldDB" id="A0A0D7APN7"/>
<feature type="region of interest" description="Disordered" evidence="1">
    <location>
        <begin position="250"/>
        <end position="269"/>
    </location>
</feature>
<feature type="compositionally biased region" description="Polar residues" evidence="1">
    <location>
        <begin position="74"/>
        <end position="85"/>
    </location>
</feature>
<dbReference type="EMBL" id="KN881627">
    <property type="protein sequence ID" value="KIY53271.1"/>
    <property type="molecule type" value="Genomic_DNA"/>
</dbReference>
<evidence type="ECO:0000313" key="3">
    <source>
        <dbReference type="Proteomes" id="UP000054144"/>
    </source>
</evidence>
<evidence type="ECO:0000256" key="1">
    <source>
        <dbReference type="SAM" id="MobiDB-lite"/>
    </source>
</evidence>
<sequence length="286" mass="30794">MALAQTLVSTPSFIESRPFADVPMAGGLGAGRLLVRATPDARFRAQPRVMSTFTFPAAPSPKGRTSRISDRGNVPSSKRSLSPAATTPLRPKKLRRHDSIADLESITYQFNASCPSPSLSTPSFSLSNCPIYNIKAVASSVNKEKSVLPGAATAAVNSCKGKDVARRMISHQRTRALAVVNTHCAPSSVPGNAPQIAAHPRIRSSSPLADEPVKPVLPRQVFPRSGPKPCFYKVALMNCQKRALQSIESSMPSTAMDVDGDDYRRSVADPRPWDRDVEMIDGTVIM</sequence>
<keyword evidence="3" id="KW-1185">Reference proteome</keyword>
<proteinExistence type="predicted"/>
<accession>A0A0D7APN7</accession>
<dbReference type="Proteomes" id="UP000054144">
    <property type="component" value="Unassembled WGS sequence"/>
</dbReference>
<gene>
    <name evidence="2" type="ORF">FISHEDRAFT_69123</name>
</gene>
<evidence type="ECO:0000313" key="2">
    <source>
        <dbReference type="EMBL" id="KIY53271.1"/>
    </source>
</evidence>
<name>A0A0D7APN7_9AGAR</name>
<protein>
    <submittedName>
        <fullName evidence="2">Uncharacterized protein</fullName>
    </submittedName>
</protein>
<feature type="region of interest" description="Disordered" evidence="1">
    <location>
        <begin position="54"/>
        <end position="92"/>
    </location>
</feature>
<organism evidence="2 3">
    <name type="scientific">Fistulina hepatica ATCC 64428</name>
    <dbReference type="NCBI Taxonomy" id="1128425"/>
    <lineage>
        <taxon>Eukaryota</taxon>
        <taxon>Fungi</taxon>
        <taxon>Dikarya</taxon>
        <taxon>Basidiomycota</taxon>
        <taxon>Agaricomycotina</taxon>
        <taxon>Agaricomycetes</taxon>
        <taxon>Agaricomycetidae</taxon>
        <taxon>Agaricales</taxon>
        <taxon>Fistulinaceae</taxon>
        <taxon>Fistulina</taxon>
    </lineage>
</organism>